<dbReference type="EMBL" id="CP033972">
    <property type="protein sequence ID" value="AZG45405.1"/>
    <property type="molecule type" value="Genomic_DNA"/>
</dbReference>
<dbReference type="Pfam" id="PF13193">
    <property type="entry name" value="AMP-binding_C"/>
    <property type="match status" value="1"/>
</dbReference>
<dbReference type="SUPFAM" id="SSF56801">
    <property type="entry name" value="Acetyl-CoA synthetase-like"/>
    <property type="match status" value="1"/>
</dbReference>
<name>A0A3G8JL84_9ACTN</name>
<keyword evidence="2 5" id="KW-0436">Ligase</keyword>
<dbReference type="KEGG" id="gom:D7316_02001"/>
<dbReference type="GO" id="GO:0008756">
    <property type="term" value="F:o-succinylbenzoate-CoA ligase activity"/>
    <property type="evidence" value="ECO:0007669"/>
    <property type="project" value="UniProtKB-EC"/>
</dbReference>
<dbReference type="InterPro" id="IPR045851">
    <property type="entry name" value="AMP-bd_C_sf"/>
</dbReference>
<evidence type="ECO:0000259" key="3">
    <source>
        <dbReference type="Pfam" id="PF00501"/>
    </source>
</evidence>
<reference evidence="5 6" key="1">
    <citation type="submission" date="2018-11" db="EMBL/GenBank/DDBJ databases">
        <title>Gordonia insulae sp. nov., isolated from an island soil.</title>
        <authorList>
            <person name="Kim Y.S."/>
            <person name="Kim S.B."/>
        </authorList>
    </citation>
    <scope>NUCLEOTIDE SEQUENCE [LARGE SCALE GENOMIC DNA]</scope>
    <source>
        <strain evidence="5 6">MMS17-SY073</strain>
    </source>
</reference>
<gene>
    <name evidence="5" type="primary">menE_1</name>
    <name evidence="5" type="ORF">D7316_02001</name>
</gene>
<keyword evidence="6" id="KW-1185">Reference proteome</keyword>
<evidence type="ECO:0000259" key="4">
    <source>
        <dbReference type="Pfam" id="PF13193"/>
    </source>
</evidence>
<dbReference type="InterPro" id="IPR042099">
    <property type="entry name" value="ANL_N_sf"/>
</dbReference>
<dbReference type="Gene3D" id="3.30.300.30">
    <property type="match status" value="1"/>
</dbReference>
<dbReference type="Proteomes" id="UP000271469">
    <property type="component" value="Chromosome"/>
</dbReference>
<dbReference type="PANTHER" id="PTHR24096:SF149">
    <property type="entry name" value="AMP-BINDING DOMAIN-CONTAINING PROTEIN-RELATED"/>
    <property type="match status" value="1"/>
</dbReference>
<evidence type="ECO:0000313" key="5">
    <source>
        <dbReference type="EMBL" id="AZG45405.1"/>
    </source>
</evidence>
<comment type="similarity">
    <text evidence="1">Belongs to the ATP-dependent AMP-binding enzyme family.</text>
</comment>
<evidence type="ECO:0000256" key="2">
    <source>
        <dbReference type="ARBA" id="ARBA00022598"/>
    </source>
</evidence>
<dbReference type="EC" id="6.2.1.26" evidence="5"/>
<proteinExistence type="inferred from homology"/>
<accession>A0A3G8JL84</accession>
<dbReference type="CDD" id="cd04433">
    <property type="entry name" value="AFD_class_I"/>
    <property type="match status" value="1"/>
</dbReference>
<sequence length="503" mass="53903">MDSRSRFAELLDNAPADAEAIEFEESWTTWGTLQGIDRSLDSVLGEYGHGEGTRVGLILENRPECVAVLLSLIARRRCIVTFSSLQPPERLSADIARADVPVVVGTATALAGDGVRESAGDALVLALGTDAVQVFDDREVRAARQSDISPGVIVEMLTSGTTGPPKRVLLREKQFDTAISTSVPAPPTDSLFRRGVSIVSTPLVHIGGFWGALGPLFAGRRIVLMTKFALEPWLRVITRHRPKATGLVPAALRSILNAGVTADQLDGIEVVTTGTTFCPPELIDDFLETYGIRVLPTYGATEFAGAVAYWTKALHEKWWESKAGSAGRPLPGVTLRVTDENGAEIPAGEQGRLEIRTAQSPVGADSWLRTSDLAVVDADGFLWIRGRADDAIVRGGFKVHPDTVRKVLEQHPSVHEAAVAPRPDDRLGQVPVAGVELEPAEAGTDRAALAKELDGLCRQHLLPYEVPVHIAVVDALPRTPSSKVSRMDLLDVIAADMATSISA</sequence>
<dbReference type="Pfam" id="PF00501">
    <property type="entry name" value="AMP-binding"/>
    <property type="match status" value="1"/>
</dbReference>
<dbReference type="RefSeq" id="WP_124708125.1">
    <property type="nucleotide sequence ID" value="NZ_CP033972.1"/>
</dbReference>
<evidence type="ECO:0000256" key="1">
    <source>
        <dbReference type="ARBA" id="ARBA00006432"/>
    </source>
</evidence>
<dbReference type="OrthoDB" id="9803968at2"/>
<feature type="domain" description="AMP-dependent synthetase/ligase" evidence="3">
    <location>
        <begin position="13"/>
        <end position="358"/>
    </location>
</feature>
<feature type="domain" description="AMP-binding enzyme C-terminal" evidence="4">
    <location>
        <begin position="407"/>
        <end position="483"/>
    </location>
</feature>
<dbReference type="Gene3D" id="3.40.50.12780">
    <property type="entry name" value="N-terminal domain of ligase-like"/>
    <property type="match status" value="1"/>
</dbReference>
<protein>
    <submittedName>
        <fullName evidence="5">2-succinylbenzoate--CoA ligase</fullName>
        <ecNumber evidence="5">6.2.1.26</ecNumber>
    </submittedName>
</protein>
<organism evidence="5 6">
    <name type="scientific">Gordonia insulae</name>
    <dbReference type="NCBI Taxonomy" id="2420509"/>
    <lineage>
        <taxon>Bacteria</taxon>
        <taxon>Bacillati</taxon>
        <taxon>Actinomycetota</taxon>
        <taxon>Actinomycetes</taxon>
        <taxon>Mycobacteriales</taxon>
        <taxon>Gordoniaceae</taxon>
        <taxon>Gordonia</taxon>
    </lineage>
</organism>
<evidence type="ECO:0000313" key="6">
    <source>
        <dbReference type="Proteomes" id="UP000271469"/>
    </source>
</evidence>
<dbReference type="AlphaFoldDB" id="A0A3G8JL84"/>
<dbReference type="InterPro" id="IPR000873">
    <property type="entry name" value="AMP-dep_synth/lig_dom"/>
</dbReference>
<dbReference type="PANTHER" id="PTHR24096">
    <property type="entry name" value="LONG-CHAIN-FATTY-ACID--COA LIGASE"/>
    <property type="match status" value="1"/>
</dbReference>
<dbReference type="InterPro" id="IPR025110">
    <property type="entry name" value="AMP-bd_C"/>
</dbReference>